<keyword evidence="8 11" id="KW-0406">Ion transport</keyword>
<dbReference type="EMBL" id="HBIC01041627">
    <property type="protein sequence ID" value="CAE0292464.1"/>
    <property type="molecule type" value="Transcribed_RNA"/>
</dbReference>
<evidence type="ECO:0000256" key="6">
    <source>
        <dbReference type="ARBA" id="ARBA00022958"/>
    </source>
</evidence>
<dbReference type="GO" id="GO:0034765">
    <property type="term" value="P:regulation of monoatomic ion transmembrane transport"/>
    <property type="evidence" value="ECO:0007669"/>
    <property type="project" value="TreeGrafter"/>
</dbReference>
<keyword evidence="6 11" id="KW-0630">Potassium</keyword>
<protein>
    <recommendedName>
        <fullName evidence="13">Inward rectifier potassium channel C-terminal domain-containing protein</fullName>
    </recommendedName>
</protein>
<feature type="compositionally biased region" description="Low complexity" evidence="12">
    <location>
        <begin position="9"/>
        <end position="20"/>
    </location>
</feature>
<keyword evidence="7" id="KW-1133">Transmembrane helix</keyword>
<evidence type="ECO:0000256" key="5">
    <source>
        <dbReference type="ARBA" id="ARBA00022882"/>
    </source>
</evidence>
<dbReference type="PANTHER" id="PTHR11767">
    <property type="entry name" value="INWARD RECTIFIER POTASSIUM CHANNEL"/>
    <property type="match status" value="1"/>
</dbReference>
<comment type="subcellular location">
    <subcellularLocation>
        <location evidence="1 11">Membrane</location>
        <topology evidence="1 11">Multi-pass membrane protein</topology>
    </subcellularLocation>
</comment>
<dbReference type="InterPro" id="IPR014756">
    <property type="entry name" value="Ig_E-set"/>
</dbReference>
<evidence type="ECO:0000256" key="12">
    <source>
        <dbReference type="SAM" id="MobiDB-lite"/>
    </source>
</evidence>
<evidence type="ECO:0000256" key="8">
    <source>
        <dbReference type="ARBA" id="ARBA00023065"/>
    </source>
</evidence>
<evidence type="ECO:0000256" key="4">
    <source>
        <dbReference type="ARBA" id="ARBA00022692"/>
    </source>
</evidence>
<dbReference type="AlphaFoldDB" id="A0A7S3HDT6"/>
<keyword evidence="4 11" id="KW-0812">Transmembrane</keyword>
<evidence type="ECO:0000256" key="10">
    <source>
        <dbReference type="ARBA" id="ARBA00023303"/>
    </source>
</evidence>
<dbReference type="SUPFAM" id="SSF81296">
    <property type="entry name" value="E set domains"/>
    <property type="match status" value="1"/>
</dbReference>
<feature type="compositionally biased region" description="Pro residues" evidence="12">
    <location>
        <begin position="21"/>
        <end position="36"/>
    </location>
</feature>
<gene>
    <name evidence="14" type="ORF">SELO1098_LOCUS21310</name>
</gene>
<evidence type="ECO:0000256" key="9">
    <source>
        <dbReference type="ARBA" id="ARBA00023136"/>
    </source>
</evidence>
<evidence type="ECO:0000313" key="14">
    <source>
        <dbReference type="EMBL" id="CAE0292464.1"/>
    </source>
</evidence>
<dbReference type="GO" id="GO:0034702">
    <property type="term" value="C:monoatomic ion channel complex"/>
    <property type="evidence" value="ECO:0007669"/>
    <property type="project" value="UniProtKB-KW"/>
</dbReference>
<comment type="similarity">
    <text evidence="11">Belongs to the inward rectifier-type potassium channel (TC 1.A.2.1) family.</text>
</comment>
<keyword evidence="2 11" id="KW-0813">Transport</keyword>
<dbReference type="GO" id="GO:0005886">
    <property type="term" value="C:plasma membrane"/>
    <property type="evidence" value="ECO:0007669"/>
    <property type="project" value="TreeGrafter"/>
</dbReference>
<evidence type="ECO:0000256" key="2">
    <source>
        <dbReference type="ARBA" id="ARBA00022448"/>
    </source>
</evidence>
<dbReference type="InterPro" id="IPR016449">
    <property type="entry name" value="K_chnl_inward-rec_Kir"/>
</dbReference>
<dbReference type="Pfam" id="PF17655">
    <property type="entry name" value="IRK_C"/>
    <property type="match status" value="1"/>
</dbReference>
<evidence type="ECO:0000256" key="3">
    <source>
        <dbReference type="ARBA" id="ARBA00022538"/>
    </source>
</evidence>
<proteinExistence type="inferred from homology"/>
<organism evidence="14">
    <name type="scientific">Spumella elongata</name>
    <dbReference type="NCBI Taxonomy" id="89044"/>
    <lineage>
        <taxon>Eukaryota</taxon>
        <taxon>Sar</taxon>
        <taxon>Stramenopiles</taxon>
        <taxon>Ochrophyta</taxon>
        <taxon>Chrysophyceae</taxon>
        <taxon>Chromulinales</taxon>
        <taxon>Chromulinaceae</taxon>
        <taxon>Spumella</taxon>
    </lineage>
</organism>
<evidence type="ECO:0000259" key="13">
    <source>
        <dbReference type="Pfam" id="PF17655"/>
    </source>
</evidence>
<accession>A0A7S3HDT6</accession>
<dbReference type="Gene3D" id="2.60.40.1400">
    <property type="entry name" value="G protein-activated inward rectifier potassium channel 1"/>
    <property type="match status" value="1"/>
</dbReference>
<dbReference type="InterPro" id="IPR041647">
    <property type="entry name" value="IRK_C"/>
</dbReference>
<keyword evidence="9" id="KW-0472">Membrane</keyword>
<dbReference type="PRINTS" id="PR01320">
    <property type="entry name" value="KIRCHANNEL"/>
</dbReference>
<name>A0A7S3HDT6_9STRA</name>
<keyword evidence="10 11" id="KW-0407">Ion channel</keyword>
<keyword evidence="5 11" id="KW-0851">Voltage-gated channel</keyword>
<reference evidence="14" key="1">
    <citation type="submission" date="2021-01" db="EMBL/GenBank/DDBJ databases">
        <authorList>
            <person name="Corre E."/>
            <person name="Pelletier E."/>
            <person name="Niang G."/>
            <person name="Scheremetjew M."/>
            <person name="Finn R."/>
            <person name="Kale V."/>
            <person name="Holt S."/>
            <person name="Cochrane G."/>
            <person name="Meng A."/>
            <person name="Brown T."/>
            <person name="Cohen L."/>
        </authorList>
    </citation>
    <scope>NUCLEOTIDE SEQUENCE</scope>
    <source>
        <strain evidence="14">CCAP 955/1</strain>
    </source>
</reference>
<dbReference type="InterPro" id="IPR013518">
    <property type="entry name" value="K_chnl_inward-rec_Kir_cyto"/>
</dbReference>
<feature type="region of interest" description="Disordered" evidence="12">
    <location>
        <begin position="1"/>
        <end position="109"/>
    </location>
</feature>
<keyword evidence="3 11" id="KW-0633">Potassium transport</keyword>
<evidence type="ECO:0000256" key="11">
    <source>
        <dbReference type="RuleBase" id="RU003822"/>
    </source>
</evidence>
<feature type="compositionally biased region" description="Polar residues" evidence="12">
    <location>
        <begin position="91"/>
        <end position="105"/>
    </location>
</feature>
<evidence type="ECO:0000256" key="1">
    <source>
        <dbReference type="ARBA" id="ARBA00004141"/>
    </source>
</evidence>
<evidence type="ECO:0000256" key="7">
    <source>
        <dbReference type="ARBA" id="ARBA00022989"/>
    </source>
</evidence>
<feature type="domain" description="Inward rectifier potassium channel C-terminal" evidence="13">
    <location>
        <begin position="147"/>
        <end position="219"/>
    </location>
</feature>
<dbReference type="PANTHER" id="PTHR11767:SF103">
    <property type="entry name" value="POTASSIUM CHANNEL INWARDLY RECTIFYING TRANSMEMBRANE DOMAIN-CONTAINING PROTEIN"/>
    <property type="match status" value="1"/>
</dbReference>
<dbReference type="GO" id="GO:1990573">
    <property type="term" value="P:potassium ion import across plasma membrane"/>
    <property type="evidence" value="ECO:0007669"/>
    <property type="project" value="TreeGrafter"/>
</dbReference>
<sequence length="231" mass="24371">MAAEAASLPPSVQPSVQPAVASPPPAFTPPRAPPATVPTSVTTTGTDEKAKNGTTLPYPLHRSTGTKSAVPPPAKPTLNPFLVESGGIATSDGSRGTPKQRTDGVNGNFGGNAPGYVNYGATNPLHQAAPDSGNWSSYTWQEEEQSMVQRYLRDRQVEIIVIVEGVDAATGGMVQARHSYTSSEIMWDKSFECCVEKDPVDGCTTIDFSKFHQLCDVPSDAPFAGVVHSSI</sequence>
<dbReference type="GO" id="GO:0005242">
    <property type="term" value="F:inward rectifier potassium channel activity"/>
    <property type="evidence" value="ECO:0007669"/>
    <property type="project" value="InterPro"/>
</dbReference>